<dbReference type="Proteomes" id="UP000252733">
    <property type="component" value="Unassembled WGS sequence"/>
</dbReference>
<proteinExistence type="predicted"/>
<sequence length="67" mass="7625">MVSISAITGLSVFWILSALLLVLIVWLIVKMAGGESEFNSVISRIRKRYNEGEIEDENVDERLHHLI</sequence>
<gene>
    <name evidence="2" type="ORF">DFO77_102182</name>
</gene>
<evidence type="ECO:0000313" key="2">
    <source>
        <dbReference type="EMBL" id="RCW39028.1"/>
    </source>
</evidence>
<name>A0A2T0WXH5_9BACT</name>
<keyword evidence="1" id="KW-0472">Membrane</keyword>
<comment type="caution">
    <text evidence="2">The sequence shown here is derived from an EMBL/GenBank/DDBJ whole genome shotgun (WGS) entry which is preliminary data.</text>
</comment>
<dbReference type="AlphaFoldDB" id="A0A2T0WXH5"/>
<organism evidence="2 3">
    <name type="scientific">Marinilabilia salmonicolor</name>
    <dbReference type="NCBI Taxonomy" id="989"/>
    <lineage>
        <taxon>Bacteria</taxon>
        <taxon>Pseudomonadati</taxon>
        <taxon>Bacteroidota</taxon>
        <taxon>Bacteroidia</taxon>
        <taxon>Marinilabiliales</taxon>
        <taxon>Marinilabiliaceae</taxon>
        <taxon>Marinilabilia</taxon>
    </lineage>
</organism>
<evidence type="ECO:0000313" key="3">
    <source>
        <dbReference type="Proteomes" id="UP000252733"/>
    </source>
</evidence>
<keyword evidence="1" id="KW-1133">Transmembrane helix</keyword>
<reference evidence="2 3" key="1">
    <citation type="submission" date="2018-07" db="EMBL/GenBank/DDBJ databases">
        <title>Freshwater and sediment microbial communities from various areas in North America, analyzing microbe dynamics in response to fracking.</title>
        <authorList>
            <person name="Lamendella R."/>
        </authorList>
    </citation>
    <scope>NUCLEOTIDE SEQUENCE [LARGE SCALE GENOMIC DNA]</scope>
    <source>
        <strain evidence="2 3">160A</strain>
    </source>
</reference>
<accession>A0A2T0WXH5</accession>
<dbReference type="EMBL" id="QPIZ01000002">
    <property type="protein sequence ID" value="RCW39028.1"/>
    <property type="molecule type" value="Genomic_DNA"/>
</dbReference>
<dbReference type="OrthoDB" id="9922177at2"/>
<feature type="transmembrane region" description="Helical" evidence="1">
    <location>
        <begin position="6"/>
        <end position="29"/>
    </location>
</feature>
<evidence type="ECO:0008006" key="4">
    <source>
        <dbReference type="Google" id="ProtNLM"/>
    </source>
</evidence>
<keyword evidence="1" id="KW-0812">Transmembrane</keyword>
<evidence type="ECO:0000256" key="1">
    <source>
        <dbReference type="SAM" id="Phobius"/>
    </source>
</evidence>
<dbReference type="RefSeq" id="WP_106154691.1">
    <property type="nucleotide sequence ID" value="NZ_PVTS01000025.1"/>
</dbReference>
<protein>
    <recommendedName>
        <fullName evidence="4">SHOCT domain-containing protein</fullName>
    </recommendedName>
</protein>
<keyword evidence="3" id="KW-1185">Reference proteome</keyword>